<reference evidence="1 2" key="1">
    <citation type="journal article" date="2019" name="Nat. Ecol. Evol.">
        <title>Megaphylogeny resolves global patterns of mushroom evolution.</title>
        <authorList>
            <person name="Varga T."/>
            <person name="Krizsan K."/>
            <person name="Foldi C."/>
            <person name="Dima B."/>
            <person name="Sanchez-Garcia M."/>
            <person name="Sanchez-Ramirez S."/>
            <person name="Szollosi G.J."/>
            <person name="Szarkandi J.G."/>
            <person name="Papp V."/>
            <person name="Albert L."/>
            <person name="Andreopoulos W."/>
            <person name="Angelini C."/>
            <person name="Antonin V."/>
            <person name="Barry K.W."/>
            <person name="Bougher N.L."/>
            <person name="Buchanan P."/>
            <person name="Buyck B."/>
            <person name="Bense V."/>
            <person name="Catcheside P."/>
            <person name="Chovatia M."/>
            <person name="Cooper J."/>
            <person name="Damon W."/>
            <person name="Desjardin D."/>
            <person name="Finy P."/>
            <person name="Geml J."/>
            <person name="Haridas S."/>
            <person name="Hughes K."/>
            <person name="Justo A."/>
            <person name="Karasinski D."/>
            <person name="Kautmanova I."/>
            <person name="Kiss B."/>
            <person name="Kocsube S."/>
            <person name="Kotiranta H."/>
            <person name="LaButti K.M."/>
            <person name="Lechner B.E."/>
            <person name="Liimatainen K."/>
            <person name="Lipzen A."/>
            <person name="Lukacs Z."/>
            <person name="Mihaltcheva S."/>
            <person name="Morgado L.N."/>
            <person name="Niskanen T."/>
            <person name="Noordeloos M.E."/>
            <person name="Ohm R.A."/>
            <person name="Ortiz-Santana B."/>
            <person name="Ovrebo C."/>
            <person name="Racz N."/>
            <person name="Riley R."/>
            <person name="Savchenko A."/>
            <person name="Shiryaev A."/>
            <person name="Soop K."/>
            <person name="Spirin V."/>
            <person name="Szebenyi C."/>
            <person name="Tomsovsky M."/>
            <person name="Tulloss R.E."/>
            <person name="Uehling J."/>
            <person name="Grigoriev I.V."/>
            <person name="Vagvolgyi C."/>
            <person name="Papp T."/>
            <person name="Martin F.M."/>
            <person name="Miettinen O."/>
            <person name="Hibbett D.S."/>
            <person name="Nagy L.G."/>
        </authorList>
    </citation>
    <scope>NUCLEOTIDE SEQUENCE [LARGE SCALE GENOMIC DNA]</scope>
    <source>
        <strain evidence="1 2">NL-1719</strain>
    </source>
</reference>
<sequence length="265" mass="28721">MSYSCIVKARNFTNYGNYANMPNVDIARFSPDTRHKWITLDNNPQPVVGIIVGGVAACNLITPVAPPGQPGHLVKSIALAPLQVDLQDNVGVWGHVFGVSSFSAPYEPATGLWFQTRRRLPNQTPPLAEPNRKGKGKGGFVRRLPQTLNPNQISASLPFESKIPIYEGRASQGHAFDFMADDFDNLSSCPHWEGGMKELSEDNIVALGYAVNTWANTTNGSGSSPPTSSTHQFMSLNISLLCFPLVMRDLVSSGVVLLVLLDIAT</sequence>
<organism evidence="1 2">
    <name type="scientific">Pluteus cervinus</name>
    <dbReference type="NCBI Taxonomy" id="181527"/>
    <lineage>
        <taxon>Eukaryota</taxon>
        <taxon>Fungi</taxon>
        <taxon>Dikarya</taxon>
        <taxon>Basidiomycota</taxon>
        <taxon>Agaricomycotina</taxon>
        <taxon>Agaricomycetes</taxon>
        <taxon>Agaricomycetidae</taxon>
        <taxon>Agaricales</taxon>
        <taxon>Pluteineae</taxon>
        <taxon>Pluteaceae</taxon>
        <taxon>Pluteus</taxon>
    </lineage>
</organism>
<protein>
    <submittedName>
        <fullName evidence="1">Uncharacterized protein</fullName>
    </submittedName>
</protein>
<accession>A0ACD2ZX18</accession>
<proteinExistence type="predicted"/>
<keyword evidence="2" id="KW-1185">Reference proteome</keyword>
<dbReference type="EMBL" id="ML209987">
    <property type="protein sequence ID" value="TFK57838.1"/>
    <property type="molecule type" value="Genomic_DNA"/>
</dbReference>
<name>A0ACD2ZX18_9AGAR</name>
<evidence type="ECO:0000313" key="1">
    <source>
        <dbReference type="EMBL" id="TFK57838.1"/>
    </source>
</evidence>
<evidence type="ECO:0000313" key="2">
    <source>
        <dbReference type="Proteomes" id="UP000308600"/>
    </source>
</evidence>
<dbReference type="Proteomes" id="UP000308600">
    <property type="component" value="Unassembled WGS sequence"/>
</dbReference>
<gene>
    <name evidence="1" type="ORF">BDN72DRAFT_866444</name>
</gene>